<name>A0AB34Y432_LACPN</name>
<evidence type="ECO:0000313" key="2">
    <source>
        <dbReference type="Proteomes" id="UP000076989"/>
    </source>
</evidence>
<dbReference type="AlphaFoldDB" id="A0AB34Y432"/>
<dbReference type="EMBL" id="LUWI01000004">
    <property type="protein sequence ID" value="KZU08757.1"/>
    <property type="molecule type" value="Genomic_DNA"/>
</dbReference>
<evidence type="ECO:0000313" key="1">
    <source>
        <dbReference type="EMBL" id="KZU08757.1"/>
    </source>
</evidence>
<accession>A0AB34Y432</accession>
<gene>
    <name evidence="1" type="ORF">Nizo2260_0012</name>
</gene>
<sequence length="52" mass="6095">MDKIEQLMAKYPDINFYFEPMPIKLGGIAIENQVTINSKKVKLNSFNGYWKK</sequence>
<proteinExistence type="predicted"/>
<protein>
    <submittedName>
        <fullName evidence="1">Uncharacterized protein</fullName>
    </submittedName>
</protein>
<dbReference type="RefSeq" id="WP_222845178.1">
    <property type="nucleotide sequence ID" value="NZ_CP090184.1"/>
</dbReference>
<reference evidence="1 2" key="1">
    <citation type="submission" date="2016-03" db="EMBL/GenBank/DDBJ databases">
        <title>Comparative genomics of 54 Lactobacillus plantarum strains reveals genomic uncoupling from niche constraints.</title>
        <authorList>
            <person name="Martino M.E."/>
        </authorList>
    </citation>
    <scope>NUCLEOTIDE SEQUENCE [LARGE SCALE GENOMIC DNA]</scope>
    <source>
        <strain evidence="1 2">Nizo2260</strain>
    </source>
</reference>
<comment type="caution">
    <text evidence="1">The sequence shown here is derived from an EMBL/GenBank/DDBJ whole genome shotgun (WGS) entry which is preliminary data.</text>
</comment>
<organism evidence="1 2">
    <name type="scientific">Lactiplantibacillus plantarum</name>
    <name type="common">Lactobacillus plantarum</name>
    <dbReference type="NCBI Taxonomy" id="1590"/>
    <lineage>
        <taxon>Bacteria</taxon>
        <taxon>Bacillati</taxon>
        <taxon>Bacillota</taxon>
        <taxon>Bacilli</taxon>
        <taxon>Lactobacillales</taxon>
        <taxon>Lactobacillaceae</taxon>
        <taxon>Lactiplantibacillus</taxon>
    </lineage>
</organism>
<dbReference type="Proteomes" id="UP000076989">
    <property type="component" value="Unassembled WGS sequence"/>
</dbReference>